<dbReference type="GO" id="GO:0003676">
    <property type="term" value="F:nucleic acid binding"/>
    <property type="evidence" value="ECO:0007669"/>
    <property type="project" value="InterPro"/>
</dbReference>
<name>A0A0J7KCM7_LASNI</name>
<dbReference type="Gene3D" id="3.30.420.10">
    <property type="entry name" value="Ribonuclease H-like superfamily/Ribonuclease H"/>
    <property type="match status" value="1"/>
</dbReference>
<sequence>MGDLPYKRVQQYRLFLYAGVNFAGPTATTFKGPRYQILQGLHRGLCLLLNPRSTPGDSSGYTAEDFLNVYRRFVARRGICATLSSACGTNFVGADKELRCLLEQAKAESPEIAQILVNDGTKWRFNPPSAPHFGRIWEAAVKSVKFHLKWIIGDTLLTFEEMTTLLSQIEACLNSRSLQSLTDDPTDLEVLTPAHFLIGSPTLTEVEFGTERIYLKIMKYMRLYRSLCTKCASTIILGYQLFERSRAR</sequence>
<evidence type="ECO:0000313" key="1">
    <source>
        <dbReference type="EMBL" id="KMQ87994.1"/>
    </source>
</evidence>
<dbReference type="STRING" id="67767.A0A0J7KCM7"/>
<dbReference type="OrthoDB" id="5984724at2759"/>
<organism evidence="1 2">
    <name type="scientific">Lasius niger</name>
    <name type="common">Black garden ant</name>
    <dbReference type="NCBI Taxonomy" id="67767"/>
    <lineage>
        <taxon>Eukaryota</taxon>
        <taxon>Metazoa</taxon>
        <taxon>Ecdysozoa</taxon>
        <taxon>Arthropoda</taxon>
        <taxon>Hexapoda</taxon>
        <taxon>Insecta</taxon>
        <taxon>Pterygota</taxon>
        <taxon>Neoptera</taxon>
        <taxon>Endopterygota</taxon>
        <taxon>Hymenoptera</taxon>
        <taxon>Apocrita</taxon>
        <taxon>Aculeata</taxon>
        <taxon>Formicoidea</taxon>
        <taxon>Formicidae</taxon>
        <taxon>Formicinae</taxon>
        <taxon>Lasius</taxon>
        <taxon>Lasius</taxon>
    </lineage>
</organism>
<protein>
    <submittedName>
        <fullName evidence="1">Uncharacterized protein</fullName>
    </submittedName>
</protein>
<reference evidence="1 2" key="1">
    <citation type="submission" date="2015-04" db="EMBL/GenBank/DDBJ databases">
        <title>Lasius niger genome sequencing.</title>
        <authorList>
            <person name="Konorov E.A."/>
            <person name="Nikitin M.A."/>
            <person name="Kirill M.V."/>
            <person name="Chang P."/>
        </authorList>
    </citation>
    <scope>NUCLEOTIDE SEQUENCE [LARGE SCALE GENOMIC DNA]</scope>
    <source>
        <tissue evidence="1">Whole</tissue>
    </source>
</reference>
<dbReference type="InterPro" id="IPR036397">
    <property type="entry name" value="RNaseH_sf"/>
</dbReference>
<comment type="caution">
    <text evidence="1">The sequence shown here is derived from an EMBL/GenBank/DDBJ whole genome shotgun (WGS) entry which is preliminary data.</text>
</comment>
<dbReference type="InterPro" id="IPR012337">
    <property type="entry name" value="RNaseH-like_sf"/>
</dbReference>
<dbReference type="PANTHER" id="PTHR47331:SF1">
    <property type="entry name" value="GAG-LIKE PROTEIN"/>
    <property type="match status" value="1"/>
</dbReference>
<dbReference type="Proteomes" id="UP000036403">
    <property type="component" value="Unassembled WGS sequence"/>
</dbReference>
<gene>
    <name evidence="1" type="ORF">RF55_12593</name>
</gene>
<evidence type="ECO:0000313" key="2">
    <source>
        <dbReference type="Proteomes" id="UP000036403"/>
    </source>
</evidence>
<dbReference type="EMBL" id="LBMM01009609">
    <property type="protein sequence ID" value="KMQ87994.1"/>
    <property type="molecule type" value="Genomic_DNA"/>
</dbReference>
<dbReference type="AlphaFoldDB" id="A0A0J7KCM7"/>
<dbReference type="PaxDb" id="67767-A0A0J7KCM7"/>
<accession>A0A0J7KCM7</accession>
<keyword evidence="2" id="KW-1185">Reference proteome</keyword>
<proteinExistence type="predicted"/>
<dbReference type="SUPFAM" id="SSF53098">
    <property type="entry name" value="Ribonuclease H-like"/>
    <property type="match status" value="1"/>
</dbReference>
<dbReference type="PANTHER" id="PTHR47331">
    <property type="entry name" value="PHD-TYPE DOMAIN-CONTAINING PROTEIN"/>
    <property type="match status" value="1"/>
</dbReference>